<evidence type="ECO:0000256" key="10">
    <source>
        <dbReference type="ARBA" id="ARBA00023136"/>
    </source>
</evidence>
<keyword evidence="6" id="KW-0851">Voltage-gated channel</keyword>
<gene>
    <name evidence="14" type="ORF">BWK73_40565</name>
</gene>
<dbReference type="InterPro" id="IPR027359">
    <property type="entry name" value="Volt_channel_dom_sf"/>
</dbReference>
<feature type="transmembrane region" description="Helical" evidence="12">
    <location>
        <begin position="93"/>
        <end position="115"/>
    </location>
</feature>
<reference evidence="14 15" key="1">
    <citation type="submission" date="2017-01" db="EMBL/GenBank/DDBJ databases">
        <title>Novel large sulfur bacteria in the metagenomes of groundwater-fed chemosynthetic microbial mats in the Lake Huron basin.</title>
        <authorList>
            <person name="Sharrar A.M."/>
            <person name="Flood B.E."/>
            <person name="Bailey J.V."/>
            <person name="Jones D.S."/>
            <person name="Biddanda B."/>
            <person name="Ruberg S.A."/>
            <person name="Marcus D.N."/>
            <person name="Dick G.J."/>
        </authorList>
    </citation>
    <scope>NUCLEOTIDE SEQUENCE [LARGE SCALE GENOMIC DNA]</scope>
    <source>
        <strain evidence="14">A8</strain>
    </source>
</reference>
<dbReference type="Gene3D" id="1.20.120.350">
    <property type="entry name" value="Voltage-gated potassium channels. Chain C"/>
    <property type="match status" value="1"/>
</dbReference>
<dbReference type="PRINTS" id="PR00169">
    <property type="entry name" value="KCHANNEL"/>
</dbReference>
<evidence type="ECO:0000256" key="6">
    <source>
        <dbReference type="ARBA" id="ARBA00022882"/>
    </source>
</evidence>
<evidence type="ECO:0000256" key="4">
    <source>
        <dbReference type="ARBA" id="ARBA00022692"/>
    </source>
</evidence>
<feature type="transmembrane region" description="Helical" evidence="12">
    <location>
        <begin position="20"/>
        <end position="38"/>
    </location>
</feature>
<evidence type="ECO:0000256" key="3">
    <source>
        <dbReference type="ARBA" id="ARBA00022538"/>
    </source>
</evidence>
<evidence type="ECO:0000313" key="15">
    <source>
        <dbReference type="Proteomes" id="UP000192491"/>
    </source>
</evidence>
<evidence type="ECO:0000256" key="7">
    <source>
        <dbReference type="ARBA" id="ARBA00022958"/>
    </source>
</evidence>
<dbReference type="GO" id="GO:0001508">
    <property type="term" value="P:action potential"/>
    <property type="evidence" value="ECO:0007669"/>
    <property type="project" value="TreeGrafter"/>
</dbReference>
<dbReference type="SUPFAM" id="SSF81324">
    <property type="entry name" value="Voltage-gated potassium channels"/>
    <property type="match status" value="1"/>
</dbReference>
<feature type="transmembrane region" description="Helical" evidence="12">
    <location>
        <begin position="216"/>
        <end position="240"/>
    </location>
</feature>
<dbReference type="Pfam" id="PF00520">
    <property type="entry name" value="Ion_trans"/>
    <property type="match status" value="1"/>
</dbReference>
<dbReference type="InterPro" id="IPR028325">
    <property type="entry name" value="VG_K_chnl"/>
</dbReference>
<comment type="caution">
    <text evidence="14">The sequence shown here is derived from an EMBL/GenBank/DDBJ whole genome shotgun (WGS) entry which is preliminary data.</text>
</comment>
<keyword evidence="3" id="KW-0633">Potassium transport</keyword>
<proteinExistence type="predicted"/>
<keyword evidence="8 12" id="KW-1133">Transmembrane helix</keyword>
<evidence type="ECO:0000256" key="1">
    <source>
        <dbReference type="ARBA" id="ARBA00004141"/>
    </source>
</evidence>
<keyword evidence="7" id="KW-0630">Potassium</keyword>
<feature type="transmembrane region" description="Helical" evidence="12">
    <location>
        <begin position="153"/>
        <end position="175"/>
    </location>
</feature>
<keyword evidence="5" id="KW-0631">Potassium channel</keyword>
<evidence type="ECO:0000256" key="11">
    <source>
        <dbReference type="ARBA" id="ARBA00023303"/>
    </source>
</evidence>
<feature type="domain" description="Ion transport" evidence="13">
    <location>
        <begin position="19"/>
        <end position="239"/>
    </location>
</feature>
<keyword evidence="2" id="KW-0813">Transport</keyword>
<keyword evidence="9" id="KW-0406">Ion transport</keyword>
<evidence type="ECO:0000256" key="12">
    <source>
        <dbReference type="SAM" id="Phobius"/>
    </source>
</evidence>
<keyword evidence="4 12" id="KW-0812">Transmembrane</keyword>
<sequence>MRRLWYQALEQQKGAAWVKWLNRSLMLLVLLNVVAVVVESEHQLYEAYRVYFDGFEIFSVAVFTLEYGLRLWVCVESSDKALQHSLRGRWRYVYSPMALIDLLAILPFYLSFFFGVSDWRVLRSLRLLRLLKLTRYSRSLALLLTVIRQEADTLISALLILCTLIMLAATGMYWLEGHVQPEAFGSIPRALWWSTVSVATVGYGDVTPITQAGKLFSGIIIILGIAIAALPAAILASGIINELKRRRESFRLEMVRAMENGFLDFGGLRYLEKVRIHIGISRAEARLVFEEVKQENRLQTQTRCPHCAHSLMIKHPPGHVHVHSVKSRD</sequence>
<dbReference type="GO" id="GO:0005249">
    <property type="term" value="F:voltage-gated potassium channel activity"/>
    <property type="evidence" value="ECO:0007669"/>
    <property type="project" value="InterPro"/>
</dbReference>
<keyword evidence="11" id="KW-0407">Ion channel</keyword>
<organism evidence="14 15">
    <name type="scientific">Thiothrix lacustris</name>
    <dbReference type="NCBI Taxonomy" id="525917"/>
    <lineage>
        <taxon>Bacteria</taxon>
        <taxon>Pseudomonadati</taxon>
        <taxon>Pseudomonadota</taxon>
        <taxon>Gammaproteobacteria</taxon>
        <taxon>Thiotrichales</taxon>
        <taxon>Thiotrichaceae</taxon>
        <taxon>Thiothrix</taxon>
    </lineage>
</organism>
<dbReference type="Proteomes" id="UP000192491">
    <property type="component" value="Unassembled WGS sequence"/>
</dbReference>
<dbReference type="InterPro" id="IPR005821">
    <property type="entry name" value="Ion_trans_dom"/>
</dbReference>
<name>A0A1Y1QDT3_9GAMM</name>
<evidence type="ECO:0000256" key="2">
    <source>
        <dbReference type="ARBA" id="ARBA00022448"/>
    </source>
</evidence>
<evidence type="ECO:0000256" key="9">
    <source>
        <dbReference type="ARBA" id="ARBA00023065"/>
    </source>
</evidence>
<protein>
    <submittedName>
        <fullName evidence="14">Ion transport protein</fullName>
    </submittedName>
</protein>
<dbReference type="AlphaFoldDB" id="A0A1Y1QDT3"/>
<dbReference type="PANTHER" id="PTHR11537:SF254">
    <property type="entry name" value="POTASSIUM VOLTAGE-GATED CHANNEL PROTEIN SHAB"/>
    <property type="match status" value="1"/>
</dbReference>
<dbReference type="PANTHER" id="PTHR11537">
    <property type="entry name" value="VOLTAGE-GATED POTASSIUM CHANNEL"/>
    <property type="match status" value="1"/>
</dbReference>
<keyword evidence="10 12" id="KW-0472">Membrane</keyword>
<dbReference type="EMBL" id="MTEJ01000431">
    <property type="protein sequence ID" value="OQX03103.1"/>
    <property type="molecule type" value="Genomic_DNA"/>
</dbReference>
<evidence type="ECO:0000256" key="5">
    <source>
        <dbReference type="ARBA" id="ARBA00022826"/>
    </source>
</evidence>
<evidence type="ECO:0000259" key="13">
    <source>
        <dbReference type="Pfam" id="PF00520"/>
    </source>
</evidence>
<comment type="subcellular location">
    <subcellularLocation>
        <location evidence="1">Membrane</location>
        <topology evidence="1">Multi-pass membrane protein</topology>
    </subcellularLocation>
</comment>
<dbReference type="Gene3D" id="1.10.287.70">
    <property type="match status" value="1"/>
</dbReference>
<accession>A0A1Y1QDT3</accession>
<dbReference type="GO" id="GO:0008076">
    <property type="term" value="C:voltage-gated potassium channel complex"/>
    <property type="evidence" value="ECO:0007669"/>
    <property type="project" value="InterPro"/>
</dbReference>
<evidence type="ECO:0000313" key="14">
    <source>
        <dbReference type="EMBL" id="OQX03103.1"/>
    </source>
</evidence>
<evidence type="ECO:0000256" key="8">
    <source>
        <dbReference type="ARBA" id="ARBA00022989"/>
    </source>
</evidence>